<protein>
    <submittedName>
        <fullName evidence="2">mRNA interferase RelE/StbE</fullName>
    </submittedName>
</protein>
<evidence type="ECO:0000313" key="3">
    <source>
        <dbReference type="Proteomes" id="UP000186156"/>
    </source>
</evidence>
<dbReference type="SUPFAM" id="SSF143011">
    <property type="entry name" value="RelE-like"/>
    <property type="match status" value="1"/>
</dbReference>
<dbReference type="RefSeq" id="WP_008338917.1">
    <property type="nucleotide sequence ID" value="NZ_FTOO01000014.1"/>
</dbReference>
<dbReference type="Gene3D" id="3.30.2310.20">
    <property type="entry name" value="RelE-like"/>
    <property type="match status" value="1"/>
</dbReference>
<dbReference type="InterPro" id="IPR007712">
    <property type="entry name" value="RelE/ParE_toxin"/>
</dbReference>
<proteinExistence type="predicted"/>
<dbReference type="EMBL" id="FTOO01000014">
    <property type="protein sequence ID" value="SIT10850.1"/>
    <property type="molecule type" value="Genomic_DNA"/>
</dbReference>
<dbReference type="Proteomes" id="UP000186156">
    <property type="component" value="Unassembled WGS sequence"/>
</dbReference>
<organism evidence="2 3">
    <name type="scientific">Alicyclobacillus vulcanalis</name>
    <dbReference type="NCBI Taxonomy" id="252246"/>
    <lineage>
        <taxon>Bacteria</taxon>
        <taxon>Bacillati</taxon>
        <taxon>Bacillota</taxon>
        <taxon>Bacilli</taxon>
        <taxon>Bacillales</taxon>
        <taxon>Alicyclobacillaceae</taxon>
        <taxon>Alicyclobacillus</taxon>
    </lineage>
</organism>
<name>A0A1N7PK40_9BACL</name>
<accession>A0A1N7PK40</accession>
<dbReference type="STRING" id="252246.SAMN05421799_11421"/>
<dbReference type="OrthoDB" id="9805098at2"/>
<reference evidence="3" key="1">
    <citation type="submission" date="2017-01" db="EMBL/GenBank/DDBJ databases">
        <authorList>
            <person name="Varghese N."/>
            <person name="Submissions S."/>
        </authorList>
    </citation>
    <scope>NUCLEOTIDE SEQUENCE [LARGE SCALE GENOMIC DNA]</scope>
    <source>
        <strain evidence="3">DSM 16176</strain>
    </source>
</reference>
<dbReference type="AlphaFoldDB" id="A0A1N7PK40"/>
<dbReference type="InterPro" id="IPR052747">
    <property type="entry name" value="TA_system_RelE_toxin"/>
</dbReference>
<keyword evidence="1" id="KW-1277">Toxin-antitoxin system</keyword>
<dbReference type="Pfam" id="PF05016">
    <property type="entry name" value="ParE_toxin"/>
    <property type="match status" value="1"/>
</dbReference>
<evidence type="ECO:0000256" key="1">
    <source>
        <dbReference type="ARBA" id="ARBA00022649"/>
    </source>
</evidence>
<sequence length="89" mass="10710">MKLRITKSAKDFLSELQPKTFRQVVMRILDLLSNPYPHDAKQLKGYDYFRVDIGEYRIIYSVADDEIHVLLVGKRNDDEIYRRLKRKEH</sequence>
<dbReference type="PANTHER" id="PTHR38813:SF1">
    <property type="entry name" value="TOXIN RELE1-RELATED"/>
    <property type="match status" value="1"/>
</dbReference>
<evidence type="ECO:0000313" key="2">
    <source>
        <dbReference type="EMBL" id="SIT10850.1"/>
    </source>
</evidence>
<keyword evidence="3" id="KW-1185">Reference proteome</keyword>
<gene>
    <name evidence="2" type="ORF">SAMN05421799_11421</name>
</gene>
<dbReference type="InterPro" id="IPR035093">
    <property type="entry name" value="RelE/ParE_toxin_dom_sf"/>
</dbReference>
<dbReference type="PANTHER" id="PTHR38813">
    <property type="match status" value="1"/>
</dbReference>